<evidence type="ECO:0000313" key="1">
    <source>
        <dbReference type="EMBL" id="CAD2190698.1"/>
    </source>
</evidence>
<dbReference type="GO" id="GO:0017110">
    <property type="term" value="F:nucleoside diphosphate phosphatase activity"/>
    <property type="evidence" value="ECO:0007669"/>
    <property type="project" value="InterPro"/>
</dbReference>
<proteinExistence type="predicted"/>
<dbReference type="InterPro" id="IPR009283">
    <property type="entry name" value="Apyrase"/>
</dbReference>
<dbReference type="Proteomes" id="UP000580250">
    <property type="component" value="Unassembled WGS sequence"/>
</dbReference>
<name>A0A6V7WUI5_MELEN</name>
<gene>
    <name evidence="1" type="ORF">MENT_LOCUS43507</name>
</gene>
<dbReference type="EMBL" id="CAJEWN010000827">
    <property type="protein sequence ID" value="CAD2190698.1"/>
    <property type="molecule type" value="Genomic_DNA"/>
</dbReference>
<protein>
    <submittedName>
        <fullName evidence="1">Uncharacterized protein</fullName>
    </submittedName>
</protein>
<comment type="caution">
    <text evidence="1">The sequence shown here is derived from an EMBL/GenBank/DDBJ whole genome shotgun (WGS) entry which is preliminary data.</text>
</comment>
<sequence>MRDSMWIKVININGEITSFNWIKNYDKLRNAVNITFPGFLVHGKF</sequence>
<dbReference type="OrthoDB" id="25028at2759"/>
<reference evidence="1 2" key="1">
    <citation type="submission" date="2020-08" db="EMBL/GenBank/DDBJ databases">
        <authorList>
            <person name="Koutsovoulos G."/>
            <person name="Danchin GJ E."/>
        </authorList>
    </citation>
    <scope>NUCLEOTIDE SEQUENCE [LARGE SCALE GENOMIC DNA]</scope>
</reference>
<evidence type="ECO:0000313" key="2">
    <source>
        <dbReference type="Proteomes" id="UP000580250"/>
    </source>
</evidence>
<dbReference type="AlphaFoldDB" id="A0A6V7WUI5"/>
<dbReference type="SUPFAM" id="SSF101887">
    <property type="entry name" value="Apyrase"/>
    <property type="match status" value="1"/>
</dbReference>
<dbReference type="Pfam" id="PF06079">
    <property type="entry name" value="Apyrase"/>
    <property type="match status" value="1"/>
</dbReference>
<accession>A0A6V7WUI5</accession>
<dbReference type="GO" id="GO:0005509">
    <property type="term" value="F:calcium ion binding"/>
    <property type="evidence" value="ECO:0007669"/>
    <property type="project" value="InterPro"/>
</dbReference>
<dbReference type="InterPro" id="IPR036258">
    <property type="entry name" value="Apyrase_sf"/>
</dbReference>
<dbReference type="Gene3D" id="2.120.10.100">
    <property type="entry name" value="Apyrase"/>
    <property type="match status" value="1"/>
</dbReference>
<organism evidence="1 2">
    <name type="scientific">Meloidogyne enterolobii</name>
    <name type="common">Root-knot nematode worm</name>
    <name type="synonym">Meloidogyne mayaguensis</name>
    <dbReference type="NCBI Taxonomy" id="390850"/>
    <lineage>
        <taxon>Eukaryota</taxon>
        <taxon>Metazoa</taxon>
        <taxon>Ecdysozoa</taxon>
        <taxon>Nematoda</taxon>
        <taxon>Chromadorea</taxon>
        <taxon>Rhabditida</taxon>
        <taxon>Tylenchina</taxon>
        <taxon>Tylenchomorpha</taxon>
        <taxon>Tylenchoidea</taxon>
        <taxon>Meloidogynidae</taxon>
        <taxon>Meloidogyninae</taxon>
        <taxon>Meloidogyne</taxon>
    </lineage>
</organism>